<proteinExistence type="predicted"/>
<reference evidence="1" key="1">
    <citation type="submission" date="2023-07" db="EMBL/GenBank/DDBJ databases">
        <authorList>
            <consortium name="AG Swart"/>
            <person name="Singh M."/>
            <person name="Singh A."/>
            <person name="Seah K."/>
            <person name="Emmerich C."/>
        </authorList>
    </citation>
    <scope>NUCLEOTIDE SEQUENCE</scope>
    <source>
        <strain evidence="1">DP1</strain>
    </source>
</reference>
<evidence type="ECO:0000313" key="1">
    <source>
        <dbReference type="EMBL" id="CAI2373014.1"/>
    </source>
</evidence>
<sequence length="1043" mass="121122">MRKILSTPKISFKNKIGTRNRYSVISRAGREQMKSITLEKLENIRPQKDLKITPAPFIIQKKSQRPKINRRRNLSLEPPKKTAEIFLTNYFKENKAKIREYQIDYIKDMLEDNFHDSSVENTQRSIPEKYVGKKALQEYYKKYQKFNRYSDRIEDSPVKKYMSRLHDSNLPAIAIPMIKRRGSQEEMNLKNLHLGKQYISALSSSMQGLDLKNVIVSGVKNNEQGISEMFENLPKGVQSLDASSSSIGLQSLDNLYFWLSKGYKKSSLKLRHLNLSNNKITDSLGERFFTKMISIDTNIKALNLSKNLIGNKTITKMAEWIEGNPSLKVLNLSWNRIGESGAVEFLSAICTLTLRDLNLAYNRIGLGGSTLAVEALLKLINEGYLRHLDISYTNLDQQQCKIFGEGIKENHTLFGLHMQGNQCYIDSHGFLRQDVQAHITKYCDSSLMFPHSVNGHSSVVSLKSKGQFVYETKCWICEGWSEKTFVIKNGRSMINLSDPVYIHFKFNNYEAEFMKKVPNSSTGLASYEYTCMVPPGRINYFFSSNKYPYFARDHPIQRERLIATDIQVYDTKKSFIMSKYNYDCIDQSPVLDDNYQSVLKECYPRKKKEVYVPIDHGVERPPWKFEESVFAHYQPETQDLIDQIFECDWSMISSKKFKIPEEGIAVKQILKENYWKILEIYRYQSAIGTTIGSSCFSISLNQFTEFVKSTGILGMKGINQSEIDTIFIILNKRYKKTELNPGNAVIRFQFLEALLKLSQRKAFNSVKAIEIIRDFIENCVIPTHKQPIAQEWREERYWNEFVDNVYKAHEDLFKEVYRAYSGSKSLPGQARFMDATEFDNIFSDSCLQNERISNREVNACFSLAMQSQIDEIKSARFMQMNYIEFLEGLARLADIISLPPPSEEYKMKFQTLLETKKTVRGSSSIRPKAEEISEEDEEEKNFYGMSLVDRISQPLHKKIENILPNLLLNCTTNRFKKQWVWPTKHPDYDLYENKNYKVNVIQKIISKNISKTFFQMLGIEKIVKEAVRRKREQLHTSLAFIST</sequence>
<name>A0AAD1XHS9_EUPCR</name>
<dbReference type="EMBL" id="CAMPGE010014339">
    <property type="protein sequence ID" value="CAI2373014.1"/>
    <property type="molecule type" value="Genomic_DNA"/>
</dbReference>
<dbReference type="PANTHER" id="PTHR24114">
    <property type="entry name" value="LEUCINE RICH REPEAT FAMILY PROTEIN"/>
    <property type="match status" value="1"/>
</dbReference>
<dbReference type="Gene3D" id="3.80.10.10">
    <property type="entry name" value="Ribonuclease Inhibitor"/>
    <property type="match status" value="1"/>
</dbReference>
<dbReference type="InterPro" id="IPR052394">
    <property type="entry name" value="LRR-containing"/>
</dbReference>
<organism evidence="1 2">
    <name type="scientific">Euplotes crassus</name>
    <dbReference type="NCBI Taxonomy" id="5936"/>
    <lineage>
        <taxon>Eukaryota</taxon>
        <taxon>Sar</taxon>
        <taxon>Alveolata</taxon>
        <taxon>Ciliophora</taxon>
        <taxon>Intramacronucleata</taxon>
        <taxon>Spirotrichea</taxon>
        <taxon>Hypotrichia</taxon>
        <taxon>Euplotida</taxon>
        <taxon>Euplotidae</taxon>
        <taxon>Moneuplotes</taxon>
    </lineage>
</organism>
<accession>A0AAD1XHS9</accession>
<dbReference type="PROSITE" id="PS51450">
    <property type="entry name" value="LRR"/>
    <property type="match status" value="2"/>
</dbReference>
<dbReference type="SMART" id="SM00368">
    <property type="entry name" value="LRR_RI"/>
    <property type="match status" value="3"/>
</dbReference>
<dbReference type="SUPFAM" id="SSF52047">
    <property type="entry name" value="RNI-like"/>
    <property type="match status" value="1"/>
</dbReference>
<dbReference type="Proteomes" id="UP001295684">
    <property type="component" value="Unassembled WGS sequence"/>
</dbReference>
<dbReference type="InterPro" id="IPR001611">
    <property type="entry name" value="Leu-rich_rpt"/>
</dbReference>
<comment type="caution">
    <text evidence="1">The sequence shown here is derived from an EMBL/GenBank/DDBJ whole genome shotgun (WGS) entry which is preliminary data.</text>
</comment>
<evidence type="ECO:0008006" key="3">
    <source>
        <dbReference type="Google" id="ProtNLM"/>
    </source>
</evidence>
<gene>
    <name evidence="1" type="ORF">ECRASSUSDP1_LOCUS14352</name>
</gene>
<dbReference type="InterPro" id="IPR032675">
    <property type="entry name" value="LRR_dom_sf"/>
</dbReference>
<evidence type="ECO:0000313" key="2">
    <source>
        <dbReference type="Proteomes" id="UP001295684"/>
    </source>
</evidence>
<dbReference type="PANTHER" id="PTHR24114:SF2">
    <property type="entry name" value="F-BOX DOMAIN-CONTAINING PROTEIN-RELATED"/>
    <property type="match status" value="1"/>
</dbReference>
<keyword evidence="2" id="KW-1185">Reference proteome</keyword>
<dbReference type="AlphaFoldDB" id="A0AAD1XHS9"/>
<dbReference type="Pfam" id="PF13516">
    <property type="entry name" value="LRR_6"/>
    <property type="match status" value="2"/>
</dbReference>
<protein>
    <recommendedName>
        <fullName evidence="3">Leucine Rich Repeat family protein</fullName>
    </recommendedName>
</protein>